<keyword evidence="3" id="KW-0520">NAD</keyword>
<evidence type="ECO:0000256" key="1">
    <source>
        <dbReference type="ARBA" id="ARBA00007569"/>
    </source>
</evidence>
<evidence type="ECO:0000259" key="6">
    <source>
        <dbReference type="Pfam" id="PF00329"/>
    </source>
</evidence>
<keyword evidence="8" id="KW-1185">Reference proteome</keyword>
<dbReference type="PANTHER" id="PTHR10884">
    <property type="entry name" value="NADH DEHYDROGENASE UBIQUINONE IRON-SULFUR PROTEIN 3"/>
    <property type="match status" value="1"/>
</dbReference>
<dbReference type="Gene3D" id="3.30.460.80">
    <property type="entry name" value="NADH:ubiquinone oxidoreductase, 30kDa subunit"/>
    <property type="match status" value="1"/>
</dbReference>
<feature type="compositionally biased region" description="Basic and acidic residues" evidence="5">
    <location>
        <begin position="30"/>
        <end position="55"/>
    </location>
</feature>
<dbReference type="GO" id="GO:0008137">
    <property type="term" value="F:NADH dehydrogenase (ubiquinone) activity"/>
    <property type="evidence" value="ECO:0007669"/>
    <property type="project" value="InterPro"/>
</dbReference>
<sequence>MSDEQKPVQPKSETAAKDAVNGEKGAVSDADEREKARKVKEAKEKAAQKAKEAKARPRRTPKKKKEEPLEPSPKQPLLDAYVAKLKEAFGDDVVEEAHINRPNGHLPTIRVKRETWLDVAHMLKADDAFAFDYLKDLTAYDDQDYMSVVTHLYSFSRNEMLAVHVHTEREPAWVPSVTPVWRGANWNEREVYDLFGIEFRGHPNLKRILLPDDWVGHPLRKDYVPLDEEV</sequence>
<dbReference type="STRING" id="1471761.B0W44_16980"/>
<dbReference type="SUPFAM" id="SSF143243">
    <property type="entry name" value="Nqo5-like"/>
    <property type="match status" value="1"/>
</dbReference>
<dbReference type="GO" id="GO:0016651">
    <property type="term" value="F:oxidoreductase activity, acting on NAD(P)H"/>
    <property type="evidence" value="ECO:0007669"/>
    <property type="project" value="InterPro"/>
</dbReference>
<organism evidence="7 8">
    <name type="scientific">Novibacillus thermophilus</name>
    <dbReference type="NCBI Taxonomy" id="1471761"/>
    <lineage>
        <taxon>Bacteria</taxon>
        <taxon>Bacillati</taxon>
        <taxon>Bacillota</taxon>
        <taxon>Bacilli</taxon>
        <taxon>Bacillales</taxon>
        <taxon>Thermoactinomycetaceae</taxon>
        <taxon>Novibacillus</taxon>
    </lineage>
</organism>
<dbReference type="NCBIfam" id="TIGR01961">
    <property type="entry name" value="NuoC_fam"/>
    <property type="match status" value="1"/>
</dbReference>
<evidence type="ECO:0000313" key="7">
    <source>
        <dbReference type="EMBL" id="AQS57187.1"/>
    </source>
</evidence>
<keyword evidence="4" id="KW-0874">Quinone</keyword>
<reference evidence="7 8" key="1">
    <citation type="journal article" date="2015" name="Int. J. Syst. Evol. Microbiol.">
        <title>Novibacillus thermophilus gen. nov., sp. nov., a Gram-staining-negative and moderately thermophilic member of the family Thermoactinomycetaceae.</title>
        <authorList>
            <person name="Yang G."/>
            <person name="Chen J."/>
            <person name="Zhou S."/>
        </authorList>
    </citation>
    <scope>NUCLEOTIDE SEQUENCE [LARGE SCALE GENOMIC DNA]</scope>
    <source>
        <strain evidence="7 8">SG-1</strain>
    </source>
</reference>
<dbReference type="PANTHER" id="PTHR10884:SF14">
    <property type="entry name" value="NADH DEHYDROGENASE [UBIQUINONE] IRON-SULFUR PROTEIN 3, MITOCHONDRIAL"/>
    <property type="match status" value="1"/>
</dbReference>
<dbReference type="PROSITE" id="PS00542">
    <property type="entry name" value="COMPLEX1_30K"/>
    <property type="match status" value="1"/>
</dbReference>
<dbReference type="InterPro" id="IPR010218">
    <property type="entry name" value="NADH_DH_suC"/>
</dbReference>
<evidence type="ECO:0000256" key="2">
    <source>
        <dbReference type="ARBA" id="ARBA00022448"/>
    </source>
</evidence>
<dbReference type="InterPro" id="IPR020396">
    <property type="entry name" value="NADH_UbQ_OxRdtase_CS"/>
</dbReference>
<evidence type="ECO:0000256" key="5">
    <source>
        <dbReference type="SAM" id="MobiDB-lite"/>
    </source>
</evidence>
<dbReference type="RefSeq" id="WP_077721052.1">
    <property type="nucleotide sequence ID" value="NZ_CP019699.1"/>
</dbReference>
<gene>
    <name evidence="7" type="ORF">B0W44_16980</name>
</gene>
<comment type="function">
    <text evidence="4">NDH-1 shuttles electrons from NADH, via FMN and iron-sulfur (Fe-S) centers, to quinones in the respiratory chain.</text>
</comment>
<dbReference type="InterPro" id="IPR037232">
    <property type="entry name" value="NADH_quin_OxRdtase_su_C/D-like"/>
</dbReference>
<keyword evidence="2 3" id="KW-0813">Transport</keyword>
<evidence type="ECO:0000313" key="8">
    <source>
        <dbReference type="Proteomes" id="UP000188603"/>
    </source>
</evidence>
<dbReference type="AlphaFoldDB" id="A0A1U9KAU2"/>
<feature type="domain" description="NADH:ubiquinone oxidoreductase 30kDa subunit" evidence="6">
    <location>
        <begin position="109"/>
        <end position="224"/>
    </location>
</feature>
<protein>
    <recommendedName>
        <fullName evidence="4">NADH-quinone oxidoreductase</fullName>
        <ecNumber evidence="4">7.1.1.-</ecNumber>
    </recommendedName>
</protein>
<accession>A0A1U9KAU2</accession>
<feature type="region of interest" description="Disordered" evidence="5">
    <location>
        <begin position="1"/>
        <end position="77"/>
    </location>
</feature>
<name>A0A1U9KAU2_9BACL</name>
<dbReference type="EMBL" id="CP019699">
    <property type="protein sequence ID" value="AQS57187.1"/>
    <property type="molecule type" value="Genomic_DNA"/>
</dbReference>
<dbReference type="OrthoDB" id="9803286at2"/>
<dbReference type="KEGG" id="ntr:B0W44_16980"/>
<dbReference type="EC" id="7.1.1.-" evidence="4"/>
<proteinExistence type="inferred from homology"/>
<keyword evidence="3" id="KW-1278">Translocase</keyword>
<dbReference type="Proteomes" id="UP000188603">
    <property type="component" value="Chromosome"/>
</dbReference>
<dbReference type="GO" id="GO:0048038">
    <property type="term" value="F:quinone binding"/>
    <property type="evidence" value="ECO:0007669"/>
    <property type="project" value="UniProtKB-KW"/>
</dbReference>
<evidence type="ECO:0000256" key="3">
    <source>
        <dbReference type="RuleBase" id="RU003456"/>
    </source>
</evidence>
<comment type="catalytic activity">
    <reaction evidence="4">
        <text>a quinone + NADH + 5 H(+)(in) = a quinol + NAD(+) + 4 H(+)(out)</text>
        <dbReference type="Rhea" id="RHEA:57888"/>
        <dbReference type="ChEBI" id="CHEBI:15378"/>
        <dbReference type="ChEBI" id="CHEBI:24646"/>
        <dbReference type="ChEBI" id="CHEBI:57540"/>
        <dbReference type="ChEBI" id="CHEBI:57945"/>
        <dbReference type="ChEBI" id="CHEBI:132124"/>
    </reaction>
</comment>
<evidence type="ECO:0000256" key="4">
    <source>
        <dbReference type="RuleBase" id="RU003582"/>
    </source>
</evidence>
<dbReference type="InterPro" id="IPR001268">
    <property type="entry name" value="NADH_UbQ_OxRdtase_30kDa_su"/>
</dbReference>
<comment type="similarity">
    <text evidence="1 3">Belongs to the complex I 30 kDa subunit family.</text>
</comment>
<dbReference type="Pfam" id="PF00329">
    <property type="entry name" value="Complex1_30kDa"/>
    <property type="match status" value="1"/>
</dbReference>